<organism evidence="1 2">
    <name type="scientific">Dendrobium thyrsiflorum</name>
    <name type="common">Pinecone-like raceme dendrobium</name>
    <name type="synonym">Orchid</name>
    <dbReference type="NCBI Taxonomy" id="117978"/>
    <lineage>
        <taxon>Eukaryota</taxon>
        <taxon>Viridiplantae</taxon>
        <taxon>Streptophyta</taxon>
        <taxon>Embryophyta</taxon>
        <taxon>Tracheophyta</taxon>
        <taxon>Spermatophyta</taxon>
        <taxon>Magnoliopsida</taxon>
        <taxon>Liliopsida</taxon>
        <taxon>Asparagales</taxon>
        <taxon>Orchidaceae</taxon>
        <taxon>Epidendroideae</taxon>
        <taxon>Malaxideae</taxon>
        <taxon>Dendrobiinae</taxon>
        <taxon>Dendrobium</taxon>
    </lineage>
</organism>
<proteinExistence type="predicted"/>
<evidence type="ECO:0000313" key="2">
    <source>
        <dbReference type="Proteomes" id="UP001552299"/>
    </source>
</evidence>
<comment type="caution">
    <text evidence="1">The sequence shown here is derived from an EMBL/GenBank/DDBJ whole genome shotgun (WGS) entry which is preliminary data.</text>
</comment>
<sequence length="72" mass="8248">MVYEATRQRKWGIETNYSSTEIFSECPREGEYPLFSKPDRTGRFNRFNVNRSEGRSGSALKTACAVNRPEPA</sequence>
<protein>
    <submittedName>
        <fullName evidence="1">Uncharacterized protein</fullName>
    </submittedName>
</protein>
<evidence type="ECO:0000313" key="1">
    <source>
        <dbReference type="EMBL" id="KAL0908837.1"/>
    </source>
</evidence>
<keyword evidence="2" id="KW-1185">Reference proteome</keyword>
<accession>A0ABD0U7V5</accession>
<reference evidence="1 2" key="1">
    <citation type="journal article" date="2024" name="Plant Biotechnol. J.">
        <title>Dendrobium thyrsiflorum genome and its molecular insights into genes involved in important horticultural traits.</title>
        <authorList>
            <person name="Chen B."/>
            <person name="Wang J.Y."/>
            <person name="Zheng P.J."/>
            <person name="Li K.L."/>
            <person name="Liang Y.M."/>
            <person name="Chen X.F."/>
            <person name="Zhang C."/>
            <person name="Zhao X."/>
            <person name="He X."/>
            <person name="Zhang G.Q."/>
            <person name="Liu Z.J."/>
            <person name="Xu Q."/>
        </authorList>
    </citation>
    <scope>NUCLEOTIDE SEQUENCE [LARGE SCALE GENOMIC DNA]</scope>
    <source>
        <strain evidence="1">GZMU011</strain>
    </source>
</reference>
<dbReference type="AlphaFoldDB" id="A0ABD0U7V5"/>
<dbReference type="Proteomes" id="UP001552299">
    <property type="component" value="Unassembled WGS sequence"/>
</dbReference>
<gene>
    <name evidence="1" type="ORF">M5K25_023346</name>
</gene>
<name>A0ABD0U7V5_DENTH</name>
<dbReference type="EMBL" id="JANQDX010000017">
    <property type="protein sequence ID" value="KAL0908837.1"/>
    <property type="molecule type" value="Genomic_DNA"/>
</dbReference>